<protein>
    <submittedName>
        <fullName evidence="1">Uncharacterized protein</fullName>
    </submittedName>
</protein>
<organism evidence="1 2">
    <name type="scientific">Stegodyphus mimosarum</name>
    <name type="common">African social velvet spider</name>
    <dbReference type="NCBI Taxonomy" id="407821"/>
    <lineage>
        <taxon>Eukaryota</taxon>
        <taxon>Metazoa</taxon>
        <taxon>Ecdysozoa</taxon>
        <taxon>Arthropoda</taxon>
        <taxon>Chelicerata</taxon>
        <taxon>Arachnida</taxon>
        <taxon>Araneae</taxon>
        <taxon>Araneomorphae</taxon>
        <taxon>Entelegynae</taxon>
        <taxon>Eresoidea</taxon>
        <taxon>Eresidae</taxon>
        <taxon>Stegodyphus</taxon>
    </lineage>
</organism>
<evidence type="ECO:0000313" key="1">
    <source>
        <dbReference type="EMBL" id="KFM66271.1"/>
    </source>
</evidence>
<dbReference type="AlphaFoldDB" id="A0A087TMD2"/>
<evidence type="ECO:0000313" key="2">
    <source>
        <dbReference type="Proteomes" id="UP000054359"/>
    </source>
</evidence>
<reference evidence="1 2" key="1">
    <citation type="submission" date="2013-11" db="EMBL/GenBank/DDBJ databases">
        <title>Genome sequencing of Stegodyphus mimosarum.</title>
        <authorList>
            <person name="Bechsgaard J."/>
        </authorList>
    </citation>
    <scope>NUCLEOTIDE SEQUENCE [LARGE SCALE GENOMIC DNA]</scope>
</reference>
<keyword evidence="2" id="KW-1185">Reference proteome</keyword>
<gene>
    <name evidence="1" type="ORF">X975_21797</name>
</gene>
<proteinExistence type="predicted"/>
<sequence length="81" mass="9409">MRRILPDSGTHWSREKTRVFLNIQQTATAKKSFSHLKYRTTKEEENLQFIGEKLLFTLLSAHHARNLKSAVYDTNLSASVF</sequence>
<dbReference type="EMBL" id="KK115876">
    <property type="protein sequence ID" value="KFM66271.1"/>
    <property type="molecule type" value="Genomic_DNA"/>
</dbReference>
<feature type="non-terminal residue" evidence="1">
    <location>
        <position position="81"/>
    </location>
</feature>
<name>A0A087TMD2_STEMI</name>
<accession>A0A087TMD2</accession>
<dbReference type="Proteomes" id="UP000054359">
    <property type="component" value="Unassembled WGS sequence"/>
</dbReference>